<feature type="chain" id="PRO_5039581579" evidence="1">
    <location>
        <begin position="26"/>
        <end position="79"/>
    </location>
</feature>
<feature type="signal peptide" evidence="1">
    <location>
        <begin position="1"/>
        <end position="25"/>
    </location>
</feature>
<dbReference type="AlphaFoldDB" id="A0A223S2Z8"/>
<name>A0A223S2Z8_9ACTN</name>
<sequence length="79" mass="8339">MLKKICAVAAISAAAVMGTSFPAAADDTAVTQNPGWGALAGWSWWAATAETTTETAKSIVDWMEIDELFDGSGGWSWWA</sequence>
<dbReference type="Proteomes" id="UP000215005">
    <property type="component" value="Chromosome"/>
</dbReference>
<evidence type="ECO:0000256" key="1">
    <source>
        <dbReference type="SAM" id="SignalP"/>
    </source>
</evidence>
<organism evidence="2 3">
    <name type="scientific">Nocardiopsis gilva YIM 90087</name>
    <dbReference type="NCBI Taxonomy" id="1235441"/>
    <lineage>
        <taxon>Bacteria</taxon>
        <taxon>Bacillati</taxon>
        <taxon>Actinomycetota</taxon>
        <taxon>Actinomycetes</taxon>
        <taxon>Streptosporangiales</taxon>
        <taxon>Nocardiopsidaceae</taxon>
        <taxon>Nocardiopsis</taxon>
    </lineage>
</organism>
<dbReference type="RefSeq" id="WP_017619975.1">
    <property type="nucleotide sequence ID" value="NZ_ANBG01000285.1"/>
</dbReference>
<keyword evidence="3" id="KW-1185">Reference proteome</keyword>
<accession>A0A223S2Z8</accession>
<dbReference type="EMBL" id="CP022753">
    <property type="protein sequence ID" value="ASU82447.1"/>
    <property type="molecule type" value="Genomic_DNA"/>
</dbReference>
<reference evidence="2 3" key="1">
    <citation type="submission" date="2017-08" db="EMBL/GenBank/DDBJ databases">
        <title>The complete genome sequence of Nocardiopsis gilva YIM 90087.</title>
        <authorList>
            <person name="Yin M."/>
            <person name="Tang S."/>
        </authorList>
    </citation>
    <scope>NUCLEOTIDE SEQUENCE [LARGE SCALE GENOMIC DNA]</scope>
    <source>
        <strain evidence="2 3">YIM 90087</strain>
    </source>
</reference>
<evidence type="ECO:0000313" key="3">
    <source>
        <dbReference type="Proteomes" id="UP000215005"/>
    </source>
</evidence>
<evidence type="ECO:0000313" key="2">
    <source>
        <dbReference type="EMBL" id="ASU82447.1"/>
    </source>
</evidence>
<keyword evidence="1" id="KW-0732">Signal</keyword>
<gene>
    <name evidence="2" type="ORF">CDO52_06270</name>
</gene>
<protein>
    <submittedName>
        <fullName evidence="2">Uncharacterized protein</fullName>
    </submittedName>
</protein>
<dbReference type="KEGG" id="ngv:CDO52_06270"/>
<proteinExistence type="predicted"/>